<accession>A0A1H8QCP2</accession>
<dbReference type="InterPro" id="IPR001096">
    <property type="entry name" value="Peptidase_C13"/>
</dbReference>
<dbReference type="EMBL" id="FODO01000011">
    <property type="protein sequence ID" value="SEO51778.1"/>
    <property type="molecule type" value="Genomic_DNA"/>
</dbReference>
<organism evidence="1 2">
    <name type="scientific">Nitrosomonas oligotropha</name>
    <dbReference type="NCBI Taxonomy" id="42354"/>
    <lineage>
        <taxon>Bacteria</taxon>
        <taxon>Pseudomonadati</taxon>
        <taxon>Pseudomonadota</taxon>
        <taxon>Betaproteobacteria</taxon>
        <taxon>Nitrosomonadales</taxon>
        <taxon>Nitrosomonadaceae</taxon>
        <taxon>Nitrosomonas</taxon>
    </lineage>
</organism>
<dbReference type="Pfam" id="PF01650">
    <property type="entry name" value="Peptidase_C13"/>
    <property type="match status" value="1"/>
</dbReference>
<proteinExistence type="predicted"/>
<dbReference type="OrthoDB" id="9804257at2"/>
<dbReference type="AlphaFoldDB" id="A0A1H8QCP2"/>
<keyword evidence="2" id="KW-1185">Reference proteome</keyword>
<protein>
    <submittedName>
        <fullName evidence="1">Peptidase C13 family protein</fullName>
    </submittedName>
</protein>
<name>A0A1H8QCP2_9PROT</name>
<evidence type="ECO:0000313" key="2">
    <source>
        <dbReference type="Proteomes" id="UP000198814"/>
    </source>
</evidence>
<gene>
    <name evidence="1" type="ORF">SAMN05216333_11179</name>
</gene>
<dbReference type="RefSeq" id="WP_090318305.1">
    <property type="nucleotide sequence ID" value="NZ_FNOE01000009.1"/>
</dbReference>
<sequence length="457" mass="50981">MARDSALISKIKSGIVSNLSWRAARNTNLHIENQVLKKGEAVLAYKQRIVMERNSIMVFADDAPQYNWSHPCRYLLHDAETGDLYNEVSAQFPPYMTADVPNTFQAFHTPIKIAEPEIYYPVLPWLRCPIRWTKGQRYAVLFSGASNNRHTNDLEFLYRTLRDIYGFPAANIFVLNYDGTINYSGNPHPVVSWPGDSSAYRMPVNGKGTKVDLDTVFNTLKAKLKPDDLLLIHTNNHGGHNGSQSYLCTYSGADYLASDFADTLATLPKHYCMMVMMEQCHAGGFNAPILAKSTAAYTSVSSACLEANNSIGGAQFDPFARDWIAAMAGHTPYGGALASNPDTDGSGKVSAREAHDYADSVHDPYDTPVFSRSSVAAGNCFLGQRYWHVWPIYCRLLVEVLQPYYLRKPIPEFYDMVHAKLVPQLREIESKLENASAAQEKELRATLGDVVKKTLGR</sequence>
<dbReference type="GO" id="GO:0006508">
    <property type="term" value="P:proteolysis"/>
    <property type="evidence" value="ECO:0007669"/>
    <property type="project" value="InterPro"/>
</dbReference>
<dbReference type="STRING" id="42354.SAMN05216333_11179"/>
<dbReference type="Gene3D" id="3.40.50.1460">
    <property type="match status" value="1"/>
</dbReference>
<dbReference type="GO" id="GO:0008233">
    <property type="term" value="F:peptidase activity"/>
    <property type="evidence" value="ECO:0007669"/>
    <property type="project" value="InterPro"/>
</dbReference>
<evidence type="ECO:0000313" key="1">
    <source>
        <dbReference type="EMBL" id="SEO51778.1"/>
    </source>
</evidence>
<dbReference type="Proteomes" id="UP000198814">
    <property type="component" value="Unassembled WGS sequence"/>
</dbReference>
<reference evidence="2" key="1">
    <citation type="submission" date="2016-10" db="EMBL/GenBank/DDBJ databases">
        <authorList>
            <person name="Varghese N."/>
            <person name="Submissions S."/>
        </authorList>
    </citation>
    <scope>NUCLEOTIDE SEQUENCE [LARGE SCALE GENOMIC DNA]</scope>
    <source>
        <strain evidence="2">Nm76</strain>
    </source>
</reference>